<dbReference type="EMBL" id="LAVV01011170">
    <property type="protein sequence ID" value="KNZ48104.1"/>
    <property type="molecule type" value="Genomic_DNA"/>
</dbReference>
<reference evidence="1 2" key="1">
    <citation type="submission" date="2015-08" db="EMBL/GenBank/DDBJ databases">
        <title>Next Generation Sequencing and Analysis of the Genome of Puccinia sorghi L Schw, the Causal Agent of Maize Common Rust.</title>
        <authorList>
            <person name="Rochi L."/>
            <person name="Burguener G."/>
            <person name="Darino M."/>
            <person name="Turjanski A."/>
            <person name="Kreff E."/>
            <person name="Dieguez M.J."/>
            <person name="Sacco F."/>
        </authorList>
    </citation>
    <scope>NUCLEOTIDE SEQUENCE [LARGE SCALE GENOMIC DNA]</scope>
    <source>
        <strain evidence="1 2">RO10H11247</strain>
    </source>
</reference>
<organism evidence="1 2">
    <name type="scientific">Puccinia sorghi</name>
    <dbReference type="NCBI Taxonomy" id="27349"/>
    <lineage>
        <taxon>Eukaryota</taxon>
        <taxon>Fungi</taxon>
        <taxon>Dikarya</taxon>
        <taxon>Basidiomycota</taxon>
        <taxon>Pucciniomycotina</taxon>
        <taxon>Pucciniomycetes</taxon>
        <taxon>Pucciniales</taxon>
        <taxon>Pucciniaceae</taxon>
        <taxon>Puccinia</taxon>
    </lineage>
</organism>
<sequence length="59" mass="6727">MVNGVKTVKDQVHALGRYWDILDPIMGSRSVKKTNHLNSMVTNDKLKLARCGKKNCLNW</sequence>
<comment type="caution">
    <text evidence="1">The sequence shown here is derived from an EMBL/GenBank/DDBJ whole genome shotgun (WGS) entry which is preliminary data.</text>
</comment>
<dbReference type="OrthoDB" id="2572855at2759"/>
<dbReference type="VEuPathDB" id="FungiDB:VP01_5906g2"/>
<evidence type="ECO:0000313" key="1">
    <source>
        <dbReference type="EMBL" id="KNZ48104.1"/>
    </source>
</evidence>
<evidence type="ECO:0000313" key="2">
    <source>
        <dbReference type="Proteomes" id="UP000037035"/>
    </source>
</evidence>
<keyword evidence="2" id="KW-1185">Reference proteome</keyword>
<name>A0A0L6UHS0_9BASI</name>
<dbReference type="AlphaFoldDB" id="A0A0L6UHS0"/>
<protein>
    <submittedName>
        <fullName evidence="1">Uncharacterized protein</fullName>
    </submittedName>
</protein>
<proteinExistence type="predicted"/>
<gene>
    <name evidence="1" type="ORF">VP01_5906g2</name>
</gene>
<accession>A0A0L6UHS0</accession>
<dbReference type="Proteomes" id="UP000037035">
    <property type="component" value="Unassembled WGS sequence"/>
</dbReference>